<sequence>LGPLVLRSETAAIYCLAVLNYELQARQ</sequence>
<dbReference type="EMBL" id="UINC01061680">
    <property type="protein sequence ID" value="SVB87508.1"/>
    <property type="molecule type" value="Genomic_DNA"/>
</dbReference>
<dbReference type="InterPro" id="IPR029026">
    <property type="entry name" value="tRNA_m1G_MTases_N"/>
</dbReference>
<evidence type="ECO:0008006" key="2">
    <source>
        <dbReference type="Google" id="ProtNLM"/>
    </source>
</evidence>
<dbReference type="SUPFAM" id="SSF75217">
    <property type="entry name" value="alpha/beta knot"/>
    <property type="match status" value="1"/>
</dbReference>
<dbReference type="InterPro" id="IPR029028">
    <property type="entry name" value="Alpha/beta_knot_MTases"/>
</dbReference>
<reference evidence="1" key="1">
    <citation type="submission" date="2018-05" db="EMBL/GenBank/DDBJ databases">
        <authorList>
            <person name="Lanie J.A."/>
            <person name="Ng W.-L."/>
            <person name="Kazmierczak K.M."/>
            <person name="Andrzejewski T.M."/>
            <person name="Davidsen T.M."/>
            <person name="Wayne K.J."/>
            <person name="Tettelin H."/>
            <person name="Glass J.I."/>
            <person name="Rusch D."/>
            <person name="Podicherti R."/>
            <person name="Tsui H.-C.T."/>
            <person name="Winkler M.E."/>
        </authorList>
    </citation>
    <scope>NUCLEOTIDE SEQUENCE</scope>
</reference>
<organism evidence="1">
    <name type="scientific">marine metagenome</name>
    <dbReference type="NCBI Taxonomy" id="408172"/>
    <lineage>
        <taxon>unclassified sequences</taxon>
        <taxon>metagenomes</taxon>
        <taxon>ecological metagenomes</taxon>
    </lineage>
</organism>
<feature type="non-terminal residue" evidence="1">
    <location>
        <position position="1"/>
    </location>
</feature>
<protein>
    <recommendedName>
        <fullName evidence="2">16S rRNA (uracil(1498)-N(3))-methyltransferase</fullName>
    </recommendedName>
</protein>
<dbReference type="Gene3D" id="3.40.1280.10">
    <property type="match status" value="1"/>
</dbReference>
<proteinExistence type="predicted"/>
<name>A0A382HJM1_9ZZZZ</name>
<accession>A0A382HJM1</accession>
<evidence type="ECO:0000313" key="1">
    <source>
        <dbReference type="EMBL" id="SVB87508.1"/>
    </source>
</evidence>
<dbReference type="AlphaFoldDB" id="A0A382HJM1"/>
<gene>
    <name evidence="1" type="ORF">METZ01_LOCUS240362</name>
</gene>